<dbReference type="OrthoDB" id="10398106at2759"/>
<comment type="caution">
    <text evidence="1">The sequence shown here is derived from an EMBL/GenBank/DDBJ whole genome shotgun (WGS) entry which is preliminary data.</text>
</comment>
<dbReference type="EMBL" id="CAJJDN010000196">
    <property type="protein sequence ID" value="CAD8128757.1"/>
    <property type="molecule type" value="Genomic_DNA"/>
</dbReference>
<reference evidence="1" key="1">
    <citation type="submission" date="2021-01" db="EMBL/GenBank/DDBJ databases">
        <authorList>
            <consortium name="Genoscope - CEA"/>
            <person name="William W."/>
        </authorList>
    </citation>
    <scope>NUCLEOTIDE SEQUENCE</scope>
</reference>
<keyword evidence="2" id="KW-1185">Reference proteome</keyword>
<protein>
    <submittedName>
        <fullName evidence="1">Uncharacterized protein</fullName>
    </submittedName>
</protein>
<evidence type="ECO:0000313" key="1">
    <source>
        <dbReference type="EMBL" id="CAD8128757.1"/>
    </source>
</evidence>
<sequence length="150" mass="17654">MLNNKILVIQISQLSKQNIQKFQLNDNQNIIQLDPHITKLEKVYDVQTRCIFLPLKSDDSDILNYAINIFNQFLNQNLSFYVLSLLNHKQKYFAKLETGVNPLLISRITNNILIPIQKQIDYYIEQDGYFDSLYQDTMILIKQLISIQTN</sequence>
<proteinExistence type="predicted"/>
<name>A0A8S1RMW7_9CILI</name>
<dbReference type="Proteomes" id="UP000692954">
    <property type="component" value="Unassembled WGS sequence"/>
</dbReference>
<organism evidence="1 2">
    <name type="scientific">Paramecium sonneborni</name>
    <dbReference type="NCBI Taxonomy" id="65129"/>
    <lineage>
        <taxon>Eukaryota</taxon>
        <taxon>Sar</taxon>
        <taxon>Alveolata</taxon>
        <taxon>Ciliophora</taxon>
        <taxon>Intramacronucleata</taxon>
        <taxon>Oligohymenophorea</taxon>
        <taxon>Peniculida</taxon>
        <taxon>Parameciidae</taxon>
        <taxon>Paramecium</taxon>
    </lineage>
</organism>
<evidence type="ECO:0000313" key="2">
    <source>
        <dbReference type="Proteomes" id="UP000692954"/>
    </source>
</evidence>
<dbReference type="AlphaFoldDB" id="A0A8S1RMW7"/>
<accession>A0A8S1RMW7</accession>
<gene>
    <name evidence="1" type="ORF">PSON_ATCC_30995.1.T1960003</name>
</gene>